<evidence type="ECO:0000313" key="2">
    <source>
        <dbReference type="Proteomes" id="UP000003009"/>
    </source>
</evidence>
<dbReference type="STRING" id="629741.GCWU000324_00338"/>
<proteinExistence type="predicted"/>
<name>C4GHK4_9NEIS</name>
<protein>
    <submittedName>
        <fullName evidence="1">Uncharacterized protein</fullName>
    </submittedName>
</protein>
<comment type="caution">
    <text evidence="1">The sequence shown here is derived from an EMBL/GenBank/DDBJ whole genome shotgun (WGS) entry which is preliminary data.</text>
</comment>
<evidence type="ECO:0000313" key="1">
    <source>
        <dbReference type="EMBL" id="EEP68442.1"/>
    </source>
</evidence>
<keyword evidence="2" id="KW-1185">Reference proteome</keyword>
<reference evidence="1" key="1">
    <citation type="submission" date="2009-04" db="EMBL/GenBank/DDBJ databases">
        <authorList>
            <person name="Weinstock G."/>
            <person name="Sodergren E."/>
            <person name="Clifton S."/>
            <person name="Fulton L."/>
            <person name="Fulton B."/>
            <person name="Courtney L."/>
            <person name="Fronick C."/>
            <person name="Harrison M."/>
            <person name="Strong C."/>
            <person name="Farmer C."/>
            <person name="Delahaunty K."/>
            <person name="Markovic C."/>
            <person name="Hall O."/>
            <person name="Minx P."/>
            <person name="Tomlinson C."/>
            <person name="Mitreva M."/>
            <person name="Nelson J."/>
            <person name="Hou S."/>
            <person name="Wollam A."/>
            <person name="Pepin K.H."/>
            <person name="Johnson M."/>
            <person name="Bhonagiri V."/>
            <person name="Nash W.E."/>
            <person name="Warren W."/>
            <person name="Chinwalla A."/>
            <person name="Mardis E.R."/>
            <person name="Wilson R.K."/>
        </authorList>
    </citation>
    <scope>NUCLEOTIDE SEQUENCE [LARGE SCALE GENOMIC DNA]</scope>
    <source>
        <strain evidence="1">ATCC 51147</strain>
    </source>
</reference>
<sequence>MHCAVHRLKGSLKTGKFRFQAAFKRVGWATCLSTILLPALPPAPFRQPETPRSPLRINKCKSPCDHHPPAFMMRPFLTAPKGKP</sequence>
<dbReference type="HOGENOM" id="CLU_2523129_0_0_4"/>
<organism evidence="1 2">
    <name type="scientific">Kingella oralis ATCC 51147</name>
    <dbReference type="NCBI Taxonomy" id="629741"/>
    <lineage>
        <taxon>Bacteria</taxon>
        <taxon>Pseudomonadati</taxon>
        <taxon>Pseudomonadota</taxon>
        <taxon>Betaproteobacteria</taxon>
        <taxon>Neisseriales</taxon>
        <taxon>Neisseriaceae</taxon>
        <taxon>Kingella</taxon>
    </lineage>
</organism>
<accession>C4GHK4</accession>
<dbReference type="EMBL" id="ACJW02000002">
    <property type="protein sequence ID" value="EEP68442.1"/>
    <property type="molecule type" value="Genomic_DNA"/>
</dbReference>
<dbReference type="AlphaFoldDB" id="C4GHK4"/>
<gene>
    <name evidence="1" type="ORF">GCWU000324_00338</name>
</gene>
<dbReference type="Proteomes" id="UP000003009">
    <property type="component" value="Unassembled WGS sequence"/>
</dbReference>